<dbReference type="PANTHER" id="PTHR43685">
    <property type="entry name" value="GLYCOSYLTRANSFERASE"/>
    <property type="match status" value="1"/>
</dbReference>
<dbReference type="HOGENOM" id="CLU_023845_2_1_0"/>
<dbReference type="OrthoDB" id="7665907at2"/>
<dbReference type="InterPro" id="IPR029044">
    <property type="entry name" value="Nucleotide-diphossugar_trans"/>
</dbReference>
<evidence type="ECO:0000259" key="1">
    <source>
        <dbReference type="Pfam" id="PF00535"/>
    </source>
</evidence>
<dbReference type="RefSeq" id="WP_015234816.1">
    <property type="nucleotide sequence ID" value="NC_019793.1"/>
</dbReference>
<feature type="domain" description="Glycosyltransferase 2-like" evidence="1">
    <location>
        <begin position="6"/>
        <end position="141"/>
    </location>
</feature>
<keyword evidence="2" id="KW-0808">Transferase</keyword>
<dbReference type="KEGG" id="dpd:Deipe_0938"/>
<dbReference type="PANTHER" id="PTHR43685:SF2">
    <property type="entry name" value="GLYCOSYLTRANSFERASE 2-LIKE DOMAIN-CONTAINING PROTEIN"/>
    <property type="match status" value="1"/>
</dbReference>
<accession>K9ZY23</accession>
<keyword evidence="3" id="KW-1185">Reference proteome</keyword>
<dbReference type="Gene3D" id="3.90.550.10">
    <property type="entry name" value="Spore Coat Polysaccharide Biosynthesis Protein SpsA, Chain A"/>
    <property type="match status" value="1"/>
</dbReference>
<dbReference type="PATRIC" id="fig|937777.3.peg.945"/>
<sequence length="312" mass="34543">MNVAAVMVTYNRIETLKRALSALSCQSVPLDHIVIVNNGSSDGTTEFLDAAAKTDSRLHIINTGANLGGAGGFKAGVLYASALPVESLWLMDDDIIAAPDCLQHLLDVAATGYLVVQPARIQLDGTEFPTEEAFNFSNPLRHPTRPRRGVRKGAVREIITIPFEGPLIRKEVFLRTGLPDESFFILCDDLNFAIQCHLSGIRIAYAAEARMQRAFDHQAQATLTWKSYYEIRNLIEIDQRYAPKSVTVARAFKLLVKFTGLCLKNQDWPGLQITMTAVWHGLRRQRGKTVEPGPWKGWSVPSLVGKGREGRA</sequence>
<dbReference type="STRING" id="937777.Deipe_0938"/>
<dbReference type="Pfam" id="PF00535">
    <property type="entry name" value="Glycos_transf_2"/>
    <property type="match status" value="1"/>
</dbReference>
<dbReference type="eggNOG" id="COG1216">
    <property type="taxonomic scope" value="Bacteria"/>
</dbReference>
<reference evidence="3" key="1">
    <citation type="submission" date="2012-03" db="EMBL/GenBank/DDBJ databases">
        <title>Complete sequence of chromosome of Deinococcus peraridilitoris DSM 19664.</title>
        <authorList>
            <person name="Lucas S."/>
            <person name="Copeland A."/>
            <person name="Lapidus A."/>
            <person name="Glavina del Rio T."/>
            <person name="Dalin E."/>
            <person name="Tice H."/>
            <person name="Bruce D."/>
            <person name="Goodwin L."/>
            <person name="Pitluck S."/>
            <person name="Peters L."/>
            <person name="Mikhailova N."/>
            <person name="Lu M."/>
            <person name="Kyrpides N."/>
            <person name="Mavromatis K."/>
            <person name="Ivanova N."/>
            <person name="Brettin T."/>
            <person name="Detter J.C."/>
            <person name="Han C."/>
            <person name="Larimer F."/>
            <person name="Land M."/>
            <person name="Hauser L."/>
            <person name="Markowitz V."/>
            <person name="Cheng J.-F."/>
            <person name="Hugenholtz P."/>
            <person name="Woyke T."/>
            <person name="Wu D."/>
            <person name="Pukall R."/>
            <person name="Steenblock K."/>
            <person name="Brambilla E."/>
            <person name="Klenk H.-P."/>
            <person name="Eisen J.A."/>
        </authorList>
    </citation>
    <scope>NUCLEOTIDE SEQUENCE [LARGE SCALE GENOMIC DNA]</scope>
    <source>
        <strain evidence="3">DSM 19664 / LMG 22246 / CIP 109416 / KR-200</strain>
    </source>
</reference>
<name>K9ZY23_DEIPD</name>
<evidence type="ECO:0000313" key="2">
    <source>
        <dbReference type="EMBL" id="AFZ66506.1"/>
    </source>
</evidence>
<dbReference type="InterPro" id="IPR050834">
    <property type="entry name" value="Glycosyltransf_2"/>
</dbReference>
<dbReference type="GO" id="GO:0016740">
    <property type="term" value="F:transferase activity"/>
    <property type="evidence" value="ECO:0007669"/>
    <property type="project" value="UniProtKB-KW"/>
</dbReference>
<evidence type="ECO:0000313" key="3">
    <source>
        <dbReference type="Proteomes" id="UP000010467"/>
    </source>
</evidence>
<dbReference type="EMBL" id="CP003382">
    <property type="protein sequence ID" value="AFZ66506.1"/>
    <property type="molecule type" value="Genomic_DNA"/>
</dbReference>
<proteinExistence type="predicted"/>
<dbReference type="SUPFAM" id="SSF53448">
    <property type="entry name" value="Nucleotide-diphospho-sugar transferases"/>
    <property type="match status" value="1"/>
</dbReference>
<dbReference type="InterPro" id="IPR001173">
    <property type="entry name" value="Glyco_trans_2-like"/>
</dbReference>
<dbReference type="AlphaFoldDB" id="K9ZY23"/>
<protein>
    <submittedName>
        <fullName evidence="2">Putative glycosyltransferase</fullName>
    </submittedName>
</protein>
<dbReference type="Proteomes" id="UP000010467">
    <property type="component" value="Chromosome"/>
</dbReference>
<organism evidence="2 3">
    <name type="scientific">Deinococcus peraridilitoris (strain DSM 19664 / LMG 22246 / CIP 109416 / KR-200)</name>
    <dbReference type="NCBI Taxonomy" id="937777"/>
    <lineage>
        <taxon>Bacteria</taxon>
        <taxon>Thermotogati</taxon>
        <taxon>Deinococcota</taxon>
        <taxon>Deinococci</taxon>
        <taxon>Deinococcales</taxon>
        <taxon>Deinococcaceae</taxon>
        <taxon>Deinococcus</taxon>
    </lineage>
</organism>
<gene>
    <name evidence="2" type="ordered locus">Deipe_0938</name>
</gene>